<dbReference type="HOGENOM" id="CLU_204075_0_0_6"/>
<organism evidence="1 2">
    <name type="scientific">Xylella fastidiosa (strain 9a5c)</name>
    <dbReference type="NCBI Taxonomy" id="160492"/>
    <lineage>
        <taxon>Bacteria</taxon>
        <taxon>Pseudomonadati</taxon>
        <taxon>Pseudomonadota</taxon>
        <taxon>Gammaproteobacteria</taxon>
        <taxon>Lysobacterales</taxon>
        <taxon>Lysobacteraceae</taxon>
        <taxon>Xylella</taxon>
    </lineage>
</organism>
<name>Q9PFS6_XYLFA</name>
<sequence>MRQWHDMLEALRIGGLRVAGFHQGEPLCATGYEPSLYRQGAGTAAKAAVSESNARSCCYHTAAHDVVWL</sequence>
<dbReference type="PIR" id="G82788">
    <property type="entry name" value="G82788"/>
</dbReference>
<dbReference type="KEGG" id="xfa:XF_0581"/>
<gene>
    <name evidence="1" type="ordered locus">XF_0581</name>
</gene>
<dbReference type="AlphaFoldDB" id="Q9PFS6"/>
<proteinExistence type="predicted"/>
<accession>Q9PFS6</accession>
<dbReference type="EMBL" id="AE003849">
    <property type="protein sequence ID" value="AAF83391.1"/>
    <property type="molecule type" value="Genomic_DNA"/>
</dbReference>
<evidence type="ECO:0000313" key="1">
    <source>
        <dbReference type="EMBL" id="AAF83391.1"/>
    </source>
</evidence>
<evidence type="ECO:0000313" key="2">
    <source>
        <dbReference type="Proteomes" id="UP000000812"/>
    </source>
</evidence>
<dbReference type="Proteomes" id="UP000000812">
    <property type="component" value="Chromosome"/>
</dbReference>
<dbReference type="STRING" id="160492.XF_0581"/>
<reference evidence="1 2" key="1">
    <citation type="journal article" date="2000" name="Nature">
        <title>The genome sequence of the plant pathogen Xylella fastidiosa.</title>
        <authorList>
            <person name="Simpson A.J."/>
            <person name="Reinach F.C."/>
            <person name="Arruda P."/>
            <person name="Abreu F.A."/>
            <person name="Acencio M."/>
            <person name="Alvarenga R."/>
            <person name="Alves L.M."/>
            <person name="Araya J.E."/>
            <person name="Baia G.S."/>
            <person name="Baptista C.S."/>
            <person name="Barros M.H."/>
            <person name="Bonaccorsi E.D."/>
            <person name="Bordin S."/>
            <person name="Bove J.M."/>
            <person name="Briones M.R."/>
            <person name="Bueno M.R."/>
            <person name="Camargo A.A."/>
            <person name="Camargo L.E."/>
            <person name="Carraro D.M."/>
            <person name="Carrer H."/>
            <person name="Colauto N.B."/>
            <person name="Colombo C."/>
            <person name="Costa F.F."/>
            <person name="Costa M.C."/>
            <person name="Costa-Neto C.M."/>
            <person name="Coutinho L.L."/>
            <person name="Cristofani M."/>
            <person name="Dias-Neto E."/>
            <person name="Docena C."/>
            <person name="El-Dorry H."/>
            <person name="Facincani A.P."/>
            <person name="Ferreira A.J."/>
            <person name="Ferreira V.C."/>
            <person name="Ferro J.A."/>
            <person name="Fraga J.S."/>
            <person name="Franca S.C."/>
            <person name="Franco M.C."/>
            <person name="Frohme M."/>
            <person name="Furlan L.R."/>
            <person name="Garnier M."/>
            <person name="Goldman G.H."/>
            <person name="Goldman M.H."/>
            <person name="Gomes S.L."/>
            <person name="Gruber A."/>
            <person name="Ho P.L."/>
            <person name="Hoheisel J.D."/>
            <person name="Junqueira M.L."/>
            <person name="Kemper E.L."/>
            <person name="Kitajima J.P."/>
            <person name="Krieger J.E."/>
            <person name="Kuramae E.E."/>
            <person name="Laigret F."/>
            <person name="Lambais M.R."/>
            <person name="Leite L.C."/>
            <person name="Lemos E.G."/>
            <person name="Lemos M.V."/>
            <person name="Lopes S.A."/>
            <person name="Lopes C.R."/>
            <person name="Machado J.A."/>
            <person name="Machado M.A."/>
            <person name="Madeira A.M."/>
            <person name="Madeira H.M."/>
            <person name="Marino C.L."/>
            <person name="Marques M.V."/>
            <person name="Martins E.A."/>
            <person name="Martins E.M."/>
            <person name="Matsukuma A.Y."/>
            <person name="Menck C.F."/>
            <person name="Miracca E.C."/>
            <person name="Miyaki C.Y."/>
            <person name="Monteriro-Vitorello C.B."/>
            <person name="Moon D.H."/>
            <person name="Nagai M.A."/>
            <person name="Nascimento A.L."/>
            <person name="Netto L.E."/>
            <person name="Nhani A.Jr."/>
            <person name="Nobrega F.G."/>
            <person name="Nunes L.R."/>
            <person name="Oliveira M.A."/>
            <person name="de Oliveira M.C."/>
            <person name="de Oliveira R.C."/>
            <person name="Palmieri D.A."/>
            <person name="Paris A."/>
            <person name="Peixoto B.R."/>
            <person name="Pereira G.A."/>
            <person name="Pereira H.A.Jr."/>
            <person name="Pesquero J.B."/>
            <person name="Quaggio R.B."/>
            <person name="Roberto P.G."/>
            <person name="Rodrigues V."/>
            <person name="de M Rosa A.J."/>
            <person name="de Rosa V.E.Jr."/>
            <person name="de Sa R.G."/>
            <person name="Santelli R.V."/>
            <person name="Sawasaki H.E."/>
            <person name="da Silva A.C."/>
            <person name="da Silva A.M."/>
            <person name="da Silva F.R."/>
            <person name="da Silva W.A.Jr."/>
            <person name="da Silveira J.F."/>
            <person name="Silvestri M.L."/>
            <person name="Siqueira W.J."/>
            <person name="de Souza A.A."/>
            <person name="de Souza A.P."/>
            <person name="Terenzi M.F."/>
            <person name="Truffi D."/>
            <person name="Tsai S.M."/>
            <person name="Tsuhako M.H."/>
            <person name="Vallada H."/>
            <person name="Van Sluys M.A."/>
            <person name="Verjovski-Almeida S."/>
            <person name="Vettore A.L."/>
            <person name="Zago M.A."/>
            <person name="Zatz M."/>
            <person name="Meidanis J."/>
            <person name="Setubal J.C."/>
        </authorList>
    </citation>
    <scope>NUCLEOTIDE SEQUENCE [LARGE SCALE GENOMIC DNA]</scope>
    <source>
        <strain evidence="1 2">9a5c</strain>
    </source>
</reference>
<protein>
    <submittedName>
        <fullName evidence="1">Uncharacterized protein</fullName>
    </submittedName>
</protein>